<evidence type="ECO:0008006" key="5">
    <source>
        <dbReference type="Google" id="ProtNLM"/>
    </source>
</evidence>
<sequence>MTQVVIVAPLSTIDWGSDNAGGVDSVCQQLLQALITTPTPGCQYEVLALKVGQSSAEYFTRYRLSEQVHVTFVPSKGKIAGVPVPGVIYQCWQVRKFCRAHRADVVHSHYWSLLLGVPKHIAKMVTVHSFGKLGRKSVSMLNDLLYERILPSLSRHRANKVTCVGEQLRQCIAQQTGINAEVVANPINPTFFAVNTASVEKFNTPTLVTCAMIHRKKGIHVAIDIVAKLNQSREVNLCIIGPVRDHDYKAELDAQIERLGISANVQFTGALSMSEVAQHYGKAHVGLFCSQEETFGLAPLEMVAAGLNVVSTRVGVLAEQPQLFISAGGAFIDSNDIDAAVQRVIQVLEDSGSAEPQLIADAFSAQRVNAQYQQLYKELAGV</sequence>
<evidence type="ECO:0000259" key="2">
    <source>
        <dbReference type="Pfam" id="PF13439"/>
    </source>
</evidence>
<accession>A0A0F4Q4B6</accession>
<reference evidence="3 4" key="1">
    <citation type="journal article" date="2015" name="BMC Genomics">
        <title>Genome mining reveals unlocked bioactive potential of marine Gram-negative bacteria.</title>
        <authorList>
            <person name="Machado H."/>
            <person name="Sonnenschein E.C."/>
            <person name="Melchiorsen J."/>
            <person name="Gram L."/>
        </authorList>
    </citation>
    <scope>NUCLEOTIDE SEQUENCE [LARGE SCALE GENOMIC DNA]</scope>
    <source>
        <strain evidence="3 4">S3137</strain>
    </source>
</reference>
<dbReference type="OrthoDB" id="6314109at2"/>
<dbReference type="Proteomes" id="UP000033664">
    <property type="component" value="Unassembled WGS sequence"/>
</dbReference>
<dbReference type="CDD" id="cd03801">
    <property type="entry name" value="GT4_PimA-like"/>
    <property type="match status" value="1"/>
</dbReference>
<organism evidence="3 4">
    <name type="scientific">Pseudoalteromonas ruthenica</name>
    <dbReference type="NCBI Taxonomy" id="151081"/>
    <lineage>
        <taxon>Bacteria</taxon>
        <taxon>Pseudomonadati</taxon>
        <taxon>Pseudomonadota</taxon>
        <taxon>Gammaproteobacteria</taxon>
        <taxon>Alteromonadales</taxon>
        <taxon>Pseudoalteromonadaceae</taxon>
        <taxon>Pseudoalteromonas</taxon>
    </lineage>
</organism>
<dbReference type="GO" id="GO:0016757">
    <property type="term" value="F:glycosyltransferase activity"/>
    <property type="evidence" value="ECO:0007669"/>
    <property type="project" value="InterPro"/>
</dbReference>
<dbReference type="eggNOG" id="COG0438">
    <property type="taxonomic scope" value="Bacteria"/>
</dbReference>
<dbReference type="GeneID" id="58226989"/>
<dbReference type="AlphaFoldDB" id="A0A0F4Q4B6"/>
<dbReference type="InterPro" id="IPR001296">
    <property type="entry name" value="Glyco_trans_1"/>
</dbReference>
<dbReference type="Gene3D" id="3.40.50.2000">
    <property type="entry name" value="Glycogen Phosphorylase B"/>
    <property type="match status" value="2"/>
</dbReference>
<dbReference type="InterPro" id="IPR028098">
    <property type="entry name" value="Glyco_trans_4-like_N"/>
</dbReference>
<dbReference type="PANTHER" id="PTHR12526:SF630">
    <property type="entry name" value="GLYCOSYLTRANSFERASE"/>
    <property type="match status" value="1"/>
</dbReference>
<dbReference type="RefSeq" id="WP_045978962.1">
    <property type="nucleotide sequence ID" value="NZ_JXXY01000005.1"/>
</dbReference>
<keyword evidence="4" id="KW-1185">Reference proteome</keyword>
<dbReference type="NCBIfam" id="NF038255">
    <property type="entry name" value="exopoly_VpsD"/>
    <property type="match status" value="1"/>
</dbReference>
<feature type="domain" description="Glycosyltransferase subfamily 4-like N-terminal" evidence="2">
    <location>
        <begin position="21"/>
        <end position="190"/>
    </location>
</feature>
<feature type="domain" description="Glycosyl transferase family 1" evidence="1">
    <location>
        <begin position="203"/>
        <end position="353"/>
    </location>
</feature>
<dbReference type="EMBL" id="JXXZ01000001">
    <property type="protein sequence ID" value="KJZ02215.1"/>
    <property type="molecule type" value="Genomic_DNA"/>
</dbReference>
<dbReference type="GO" id="GO:1901135">
    <property type="term" value="P:carbohydrate derivative metabolic process"/>
    <property type="evidence" value="ECO:0007669"/>
    <property type="project" value="UniProtKB-ARBA"/>
</dbReference>
<gene>
    <name evidence="3" type="ORF">TW72_00625</name>
</gene>
<evidence type="ECO:0000313" key="3">
    <source>
        <dbReference type="EMBL" id="KJZ02215.1"/>
    </source>
</evidence>
<protein>
    <recommendedName>
        <fullName evidence="5">Exopolysaccharide biosynthesis protein EpsF</fullName>
    </recommendedName>
</protein>
<proteinExistence type="predicted"/>
<name>A0A0F4Q4B6_9GAMM</name>
<dbReference type="PATRIC" id="fig|151081.8.peg.1307"/>
<evidence type="ECO:0000259" key="1">
    <source>
        <dbReference type="Pfam" id="PF00534"/>
    </source>
</evidence>
<dbReference type="Pfam" id="PF13439">
    <property type="entry name" value="Glyco_transf_4"/>
    <property type="match status" value="1"/>
</dbReference>
<dbReference type="SUPFAM" id="SSF53756">
    <property type="entry name" value="UDP-Glycosyltransferase/glycogen phosphorylase"/>
    <property type="match status" value="1"/>
</dbReference>
<evidence type="ECO:0000313" key="4">
    <source>
        <dbReference type="Proteomes" id="UP000033664"/>
    </source>
</evidence>
<dbReference type="PANTHER" id="PTHR12526">
    <property type="entry name" value="GLYCOSYLTRANSFERASE"/>
    <property type="match status" value="1"/>
</dbReference>
<comment type="caution">
    <text evidence="3">The sequence shown here is derived from an EMBL/GenBank/DDBJ whole genome shotgun (WGS) entry which is preliminary data.</text>
</comment>
<dbReference type="Pfam" id="PF00534">
    <property type="entry name" value="Glycos_transf_1"/>
    <property type="match status" value="1"/>
</dbReference>